<reference evidence="8" key="1">
    <citation type="submission" date="2020-10" db="EMBL/GenBank/DDBJ databases">
        <title>Unveiling of a novel bifunctional photoreceptor, Dualchrome1, isolated from a cosmopolitan green alga.</title>
        <authorList>
            <person name="Suzuki S."/>
            <person name="Kawachi M."/>
        </authorList>
    </citation>
    <scope>NUCLEOTIDE SEQUENCE</scope>
    <source>
        <strain evidence="8">NIES 2893</strain>
    </source>
</reference>
<dbReference type="AlphaFoldDB" id="A0A830HCX2"/>
<evidence type="ECO:0000256" key="3">
    <source>
        <dbReference type="ARBA" id="ARBA00022475"/>
    </source>
</evidence>
<dbReference type="PANTHER" id="PTHR33567:SF3">
    <property type="entry name" value="CHROMATE ION TRANSPORTER (EUROFUNG)"/>
    <property type="match status" value="1"/>
</dbReference>
<evidence type="ECO:0008006" key="10">
    <source>
        <dbReference type="Google" id="ProtNLM"/>
    </source>
</evidence>
<feature type="transmembrane region" description="Helical" evidence="7">
    <location>
        <begin position="271"/>
        <end position="297"/>
    </location>
</feature>
<name>A0A830HCX2_9CHLO</name>
<evidence type="ECO:0000256" key="2">
    <source>
        <dbReference type="ARBA" id="ARBA00005262"/>
    </source>
</evidence>
<keyword evidence="6 7" id="KW-0472">Membrane</keyword>
<feature type="transmembrane region" description="Helical" evidence="7">
    <location>
        <begin position="309"/>
        <end position="330"/>
    </location>
</feature>
<gene>
    <name evidence="8" type="ORF">PPROV_000334200</name>
</gene>
<evidence type="ECO:0000256" key="7">
    <source>
        <dbReference type="SAM" id="Phobius"/>
    </source>
</evidence>
<sequence length="452" mass="47089">MSSTPPSTPLLETAPPNNTTPASLWLLAYHFLILGCTGFGGPSAHVGLFETLFVERKHWLDGAVYAELLAVCQMLPGPTSTQMSFALGITQQGTLGGLISGLLFMLPGAVLMTTLGVGTAEALKRGLLDHGTWTAATAAGLSSVGVALIGNAALSLGSKICGTVRLQMAICAASAALTLLPSKPVPWLFPVLLVSGGAVSAVDKTVRMSARSDAVAQEDRDAQPSIDRSSIKFGLRAWQGACVVGIWACMLLGFSVFALSTPTSTQPQLHWFYTFFYTGSLVYGGGPVVLPVLQTIICDRNHWIRDAQFLAALGLAQAMPGPMFNLSPFLGAVIAQSAGTNVYVGALLCWLGIFAPGVMMIFGVLPLWRGLRNNRIYQRAVPGVSASAVGLIFASIFSLHASLQASSPFPSASDAIAVTGFALIRVGNVPAPLSVLCGGVLGVLAWACGIEQ</sequence>
<feature type="transmembrane region" description="Helical" evidence="7">
    <location>
        <begin position="160"/>
        <end position="179"/>
    </location>
</feature>
<organism evidence="8 9">
    <name type="scientific">Pycnococcus provasolii</name>
    <dbReference type="NCBI Taxonomy" id="41880"/>
    <lineage>
        <taxon>Eukaryota</taxon>
        <taxon>Viridiplantae</taxon>
        <taxon>Chlorophyta</taxon>
        <taxon>Pseudoscourfieldiophyceae</taxon>
        <taxon>Pseudoscourfieldiales</taxon>
        <taxon>Pycnococcaceae</taxon>
        <taxon>Pycnococcus</taxon>
    </lineage>
</organism>
<comment type="subcellular location">
    <subcellularLocation>
        <location evidence="1">Cell membrane</location>
        <topology evidence="1">Multi-pass membrane protein</topology>
    </subcellularLocation>
</comment>
<comment type="caution">
    <text evidence="8">The sequence shown here is derived from an EMBL/GenBank/DDBJ whole genome shotgun (WGS) entry which is preliminary data.</text>
</comment>
<accession>A0A830HCX2</accession>
<feature type="transmembrane region" description="Helical" evidence="7">
    <location>
        <begin position="237"/>
        <end position="259"/>
    </location>
</feature>
<dbReference type="OrthoDB" id="2160638at2759"/>
<feature type="transmembrane region" description="Helical" evidence="7">
    <location>
        <begin position="93"/>
        <end position="113"/>
    </location>
</feature>
<feature type="transmembrane region" description="Helical" evidence="7">
    <location>
        <begin position="133"/>
        <end position="153"/>
    </location>
</feature>
<dbReference type="EMBL" id="BNJQ01000008">
    <property type="protein sequence ID" value="GHP04588.1"/>
    <property type="molecule type" value="Genomic_DNA"/>
</dbReference>
<keyword evidence="4 7" id="KW-0812">Transmembrane</keyword>
<comment type="similarity">
    <text evidence="2">Belongs to the chromate ion transporter (CHR) (TC 2.A.51) family.</text>
</comment>
<feature type="transmembrane region" description="Helical" evidence="7">
    <location>
        <begin position="380"/>
        <end position="401"/>
    </location>
</feature>
<feature type="transmembrane region" description="Helical" evidence="7">
    <location>
        <begin position="431"/>
        <end position="450"/>
    </location>
</feature>
<dbReference type="NCBIfam" id="TIGR00937">
    <property type="entry name" value="2A51"/>
    <property type="match status" value="1"/>
</dbReference>
<keyword evidence="9" id="KW-1185">Reference proteome</keyword>
<evidence type="ECO:0000256" key="6">
    <source>
        <dbReference type="ARBA" id="ARBA00023136"/>
    </source>
</evidence>
<dbReference type="PANTHER" id="PTHR33567">
    <property type="entry name" value="CHROMATE ION TRANSPORTER (EUROFUNG)"/>
    <property type="match status" value="1"/>
</dbReference>
<keyword evidence="5 7" id="KW-1133">Transmembrane helix</keyword>
<feature type="transmembrane region" description="Helical" evidence="7">
    <location>
        <begin position="27"/>
        <end position="49"/>
    </location>
</feature>
<dbReference type="Proteomes" id="UP000660262">
    <property type="component" value="Unassembled WGS sequence"/>
</dbReference>
<keyword evidence="3" id="KW-1003">Cell membrane</keyword>
<dbReference type="Pfam" id="PF02417">
    <property type="entry name" value="Chromate_transp"/>
    <property type="match status" value="2"/>
</dbReference>
<dbReference type="InterPro" id="IPR003370">
    <property type="entry name" value="Chromate_transpt"/>
</dbReference>
<evidence type="ECO:0000256" key="4">
    <source>
        <dbReference type="ARBA" id="ARBA00022692"/>
    </source>
</evidence>
<evidence type="ECO:0000256" key="1">
    <source>
        <dbReference type="ARBA" id="ARBA00004651"/>
    </source>
</evidence>
<feature type="transmembrane region" description="Helical" evidence="7">
    <location>
        <begin position="185"/>
        <end position="202"/>
    </location>
</feature>
<dbReference type="PIRSF" id="PIRSF004810">
    <property type="entry name" value="ChrA"/>
    <property type="match status" value="1"/>
</dbReference>
<protein>
    <recommendedName>
        <fullName evidence="10">Chromate transporter</fullName>
    </recommendedName>
</protein>
<feature type="transmembrane region" description="Helical" evidence="7">
    <location>
        <begin position="342"/>
        <end position="368"/>
    </location>
</feature>
<dbReference type="GO" id="GO:0005886">
    <property type="term" value="C:plasma membrane"/>
    <property type="evidence" value="ECO:0007669"/>
    <property type="project" value="UniProtKB-SubCell"/>
</dbReference>
<evidence type="ECO:0000313" key="9">
    <source>
        <dbReference type="Proteomes" id="UP000660262"/>
    </source>
</evidence>
<proteinExistence type="inferred from homology"/>
<evidence type="ECO:0000256" key="5">
    <source>
        <dbReference type="ARBA" id="ARBA00022989"/>
    </source>
</evidence>
<dbReference type="InterPro" id="IPR014047">
    <property type="entry name" value="Chr_Tranpt_l_chain"/>
</dbReference>
<evidence type="ECO:0000313" key="8">
    <source>
        <dbReference type="EMBL" id="GHP04588.1"/>
    </source>
</evidence>
<dbReference type="GO" id="GO:0015109">
    <property type="term" value="F:chromate transmembrane transporter activity"/>
    <property type="evidence" value="ECO:0007669"/>
    <property type="project" value="InterPro"/>
</dbReference>